<dbReference type="OrthoDB" id="5327538at2759"/>
<dbReference type="InterPro" id="IPR035896">
    <property type="entry name" value="AN1-like_Znf"/>
</dbReference>
<dbReference type="EMBL" id="KV878128">
    <property type="protein sequence ID" value="OJJ01219.1"/>
    <property type="molecule type" value="Genomic_DNA"/>
</dbReference>
<dbReference type="GeneID" id="63731123"/>
<accession>A0A1L9PI71</accession>
<dbReference type="RefSeq" id="XP_040666981.1">
    <property type="nucleotide sequence ID" value="XM_040815612.1"/>
</dbReference>
<dbReference type="SUPFAM" id="SSF118310">
    <property type="entry name" value="AN1-like Zinc finger"/>
    <property type="match status" value="1"/>
</dbReference>
<dbReference type="AlphaFoldDB" id="A0A1L9PI71"/>
<evidence type="ECO:0000313" key="1">
    <source>
        <dbReference type="EMBL" id="OJJ01219.1"/>
    </source>
</evidence>
<reference evidence="2" key="1">
    <citation type="journal article" date="2017" name="Genome Biol.">
        <title>Comparative genomics reveals high biological diversity and specific adaptations in the industrially and medically important fungal genus Aspergillus.</title>
        <authorList>
            <person name="de Vries R.P."/>
            <person name="Riley R."/>
            <person name="Wiebenga A."/>
            <person name="Aguilar-Osorio G."/>
            <person name="Amillis S."/>
            <person name="Uchima C.A."/>
            <person name="Anderluh G."/>
            <person name="Asadollahi M."/>
            <person name="Askin M."/>
            <person name="Barry K."/>
            <person name="Battaglia E."/>
            <person name="Bayram O."/>
            <person name="Benocci T."/>
            <person name="Braus-Stromeyer S.A."/>
            <person name="Caldana C."/>
            <person name="Canovas D."/>
            <person name="Cerqueira G.C."/>
            <person name="Chen F."/>
            <person name="Chen W."/>
            <person name="Choi C."/>
            <person name="Clum A."/>
            <person name="Dos Santos R.A."/>
            <person name="Damasio A.R."/>
            <person name="Diallinas G."/>
            <person name="Emri T."/>
            <person name="Fekete E."/>
            <person name="Flipphi M."/>
            <person name="Freyberg S."/>
            <person name="Gallo A."/>
            <person name="Gournas C."/>
            <person name="Habgood R."/>
            <person name="Hainaut M."/>
            <person name="Harispe M.L."/>
            <person name="Henrissat B."/>
            <person name="Hilden K.S."/>
            <person name="Hope R."/>
            <person name="Hossain A."/>
            <person name="Karabika E."/>
            <person name="Karaffa L."/>
            <person name="Karanyi Z."/>
            <person name="Krasevec N."/>
            <person name="Kuo A."/>
            <person name="Kusch H."/>
            <person name="LaButti K."/>
            <person name="Lagendijk E.L."/>
            <person name="Lapidus A."/>
            <person name="Levasseur A."/>
            <person name="Lindquist E."/>
            <person name="Lipzen A."/>
            <person name="Logrieco A.F."/>
            <person name="MacCabe A."/>
            <person name="Maekelae M.R."/>
            <person name="Malavazi I."/>
            <person name="Melin P."/>
            <person name="Meyer V."/>
            <person name="Mielnichuk N."/>
            <person name="Miskei M."/>
            <person name="Molnar A.P."/>
            <person name="Mule G."/>
            <person name="Ngan C.Y."/>
            <person name="Orejas M."/>
            <person name="Orosz E."/>
            <person name="Ouedraogo J.P."/>
            <person name="Overkamp K.M."/>
            <person name="Park H.-S."/>
            <person name="Perrone G."/>
            <person name="Piumi F."/>
            <person name="Punt P.J."/>
            <person name="Ram A.F."/>
            <person name="Ramon A."/>
            <person name="Rauscher S."/>
            <person name="Record E."/>
            <person name="Riano-Pachon D.M."/>
            <person name="Robert V."/>
            <person name="Roehrig J."/>
            <person name="Ruller R."/>
            <person name="Salamov A."/>
            <person name="Salih N.S."/>
            <person name="Samson R.A."/>
            <person name="Sandor E."/>
            <person name="Sanguinetti M."/>
            <person name="Schuetze T."/>
            <person name="Sepcic K."/>
            <person name="Shelest E."/>
            <person name="Sherlock G."/>
            <person name="Sophianopoulou V."/>
            <person name="Squina F.M."/>
            <person name="Sun H."/>
            <person name="Susca A."/>
            <person name="Todd R.B."/>
            <person name="Tsang A."/>
            <person name="Unkles S.E."/>
            <person name="van de Wiele N."/>
            <person name="van Rossen-Uffink D."/>
            <person name="Oliveira J.V."/>
            <person name="Vesth T.C."/>
            <person name="Visser J."/>
            <person name="Yu J.-H."/>
            <person name="Zhou M."/>
            <person name="Andersen M.R."/>
            <person name="Archer D.B."/>
            <person name="Baker S.E."/>
            <person name="Benoit I."/>
            <person name="Brakhage A.A."/>
            <person name="Braus G.H."/>
            <person name="Fischer R."/>
            <person name="Frisvad J.C."/>
            <person name="Goldman G.H."/>
            <person name="Houbraken J."/>
            <person name="Oakley B."/>
            <person name="Pocsi I."/>
            <person name="Scazzocchio C."/>
            <person name="Seiboth B."/>
            <person name="vanKuyk P.A."/>
            <person name="Wortman J."/>
            <person name="Dyer P.S."/>
            <person name="Grigoriev I.V."/>
        </authorList>
    </citation>
    <scope>NUCLEOTIDE SEQUENCE [LARGE SCALE GENOMIC DNA]</scope>
    <source>
        <strain evidence="2">CBS 583.65</strain>
    </source>
</reference>
<dbReference type="Proteomes" id="UP000184073">
    <property type="component" value="Unassembled WGS sequence"/>
</dbReference>
<sequence length="157" mass="17662">MKTGNKTEERCWIGWSYRLVAVGENRVCRFTVQAILTQLAVESLLRLFKACELPSVRGFGPCERCGRRLCAGHRRPPFHICEDTNKPIPGDKFEINEEALCAGASDLNGGHSCEIDYPDAWGRESLMRGAHYHTRTRFPGDVSSLLIRVPRMNSSIP</sequence>
<evidence type="ECO:0008006" key="3">
    <source>
        <dbReference type="Google" id="ProtNLM"/>
    </source>
</evidence>
<dbReference type="STRING" id="1036611.A0A1L9PI71"/>
<keyword evidence="2" id="KW-1185">Reference proteome</keyword>
<dbReference type="VEuPathDB" id="FungiDB:ASPVEDRAFT_623536"/>
<organism evidence="1 2">
    <name type="scientific">Aspergillus versicolor CBS 583.65</name>
    <dbReference type="NCBI Taxonomy" id="1036611"/>
    <lineage>
        <taxon>Eukaryota</taxon>
        <taxon>Fungi</taxon>
        <taxon>Dikarya</taxon>
        <taxon>Ascomycota</taxon>
        <taxon>Pezizomycotina</taxon>
        <taxon>Eurotiomycetes</taxon>
        <taxon>Eurotiomycetidae</taxon>
        <taxon>Eurotiales</taxon>
        <taxon>Aspergillaceae</taxon>
        <taxon>Aspergillus</taxon>
        <taxon>Aspergillus subgen. Nidulantes</taxon>
    </lineage>
</organism>
<evidence type="ECO:0000313" key="2">
    <source>
        <dbReference type="Proteomes" id="UP000184073"/>
    </source>
</evidence>
<protein>
    <recommendedName>
        <fullName evidence="3">AN1-type domain-containing protein</fullName>
    </recommendedName>
</protein>
<gene>
    <name evidence="1" type="ORF">ASPVEDRAFT_623536</name>
</gene>
<name>A0A1L9PI71_ASPVE</name>
<proteinExistence type="predicted"/>